<keyword evidence="2" id="KW-1185">Reference proteome</keyword>
<evidence type="ECO:0000313" key="1">
    <source>
        <dbReference type="EMBL" id="EKY26539.1"/>
    </source>
</evidence>
<dbReference type="HOGENOM" id="CLU_3231735_0_0_9"/>
<comment type="caution">
    <text evidence="1">The sequence shown here is derived from an EMBL/GenBank/DDBJ whole genome shotgun (WGS) entry which is preliminary data.</text>
</comment>
<protein>
    <submittedName>
        <fullName evidence="1">Uncharacterized protein</fullName>
    </submittedName>
</protein>
<evidence type="ECO:0000313" key="2">
    <source>
        <dbReference type="Proteomes" id="UP000010420"/>
    </source>
</evidence>
<name>L1QEW8_9CLOT</name>
<sequence length="43" mass="5095">MKTKKKKNKNLIPILKLLSNGCKKCCKSFFDMIFLKEYSIKKI</sequence>
<dbReference type="Proteomes" id="UP000010420">
    <property type="component" value="Unassembled WGS sequence"/>
</dbReference>
<dbReference type="AlphaFoldDB" id="L1QEW8"/>
<organism evidence="1 2">
    <name type="scientific">Clostridium celatum DSM 1785</name>
    <dbReference type="NCBI Taxonomy" id="545697"/>
    <lineage>
        <taxon>Bacteria</taxon>
        <taxon>Bacillati</taxon>
        <taxon>Bacillota</taxon>
        <taxon>Clostridia</taxon>
        <taxon>Eubacteriales</taxon>
        <taxon>Clostridiaceae</taxon>
        <taxon>Clostridium</taxon>
    </lineage>
</organism>
<gene>
    <name evidence="1" type="ORF">HMPREF0216_01724</name>
</gene>
<reference evidence="1 2" key="1">
    <citation type="submission" date="2012-05" db="EMBL/GenBank/DDBJ databases">
        <authorList>
            <person name="Weinstock G."/>
            <person name="Sodergren E."/>
            <person name="Lobos E.A."/>
            <person name="Fulton L."/>
            <person name="Fulton R."/>
            <person name="Courtney L."/>
            <person name="Fronick C."/>
            <person name="O'Laughlin M."/>
            <person name="Godfrey J."/>
            <person name="Wilson R.M."/>
            <person name="Miner T."/>
            <person name="Farmer C."/>
            <person name="Delehaunty K."/>
            <person name="Cordes M."/>
            <person name="Minx P."/>
            <person name="Tomlinson C."/>
            <person name="Chen J."/>
            <person name="Wollam A."/>
            <person name="Pepin K.H."/>
            <person name="Bhonagiri V."/>
            <person name="Zhang X."/>
            <person name="Suruliraj S."/>
            <person name="Warren W."/>
            <person name="Mitreva M."/>
            <person name="Mardis E.R."/>
            <person name="Wilson R.K."/>
        </authorList>
    </citation>
    <scope>NUCLEOTIDE SEQUENCE [LARGE SCALE GENOMIC DNA]</scope>
    <source>
        <strain evidence="1 2">DSM 1785</strain>
    </source>
</reference>
<accession>L1QEW8</accession>
<proteinExistence type="predicted"/>
<dbReference type="EMBL" id="AMEZ01000053">
    <property type="protein sequence ID" value="EKY26539.1"/>
    <property type="molecule type" value="Genomic_DNA"/>
</dbReference>
<dbReference type="STRING" id="545697.HMPREF0216_01724"/>